<dbReference type="InterPro" id="IPR050187">
    <property type="entry name" value="Lipid_Phosphate_FormReg"/>
</dbReference>
<organism evidence="4 5">
    <name type="scientific">Arthrobacter ginkgonis</name>
    <dbReference type="NCBI Taxonomy" id="1630594"/>
    <lineage>
        <taxon>Bacteria</taxon>
        <taxon>Bacillati</taxon>
        <taxon>Actinomycetota</taxon>
        <taxon>Actinomycetes</taxon>
        <taxon>Micrococcales</taxon>
        <taxon>Micrococcaceae</taxon>
        <taxon>Arthrobacter</taxon>
    </lineage>
</organism>
<protein>
    <recommendedName>
        <fullName evidence="3">DAGKc domain-containing protein</fullName>
    </recommendedName>
</protein>
<dbReference type="InterPro" id="IPR001206">
    <property type="entry name" value="Diacylglycerol_kinase_cat_dom"/>
</dbReference>
<dbReference type="PROSITE" id="PS50146">
    <property type="entry name" value="DAGK"/>
    <property type="match status" value="1"/>
</dbReference>
<dbReference type="Gene3D" id="2.60.200.40">
    <property type="match status" value="1"/>
</dbReference>
<dbReference type="InterPro" id="IPR016064">
    <property type="entry name" value="NAD/diacylglycerol_kinase_sf"/>
</dbReference>
<dbReference type="RefSeq" id="WP_345149457.1">
    <property type="nucleotide sequence ID" value="NZ_BAABEO010000009.1"/>
</dbReference>
<evidence type="ECO:0000256" key="2">
    <source>
        <dbReference type="ARBA" id="ARBA00005983"/>
    </source>
</evidence>
<keyword evidence="5" id="KW-1185">Reference proteome</keyword>
<reference evidence="5" key="1">
    <citation type="journal article" date="2019" name="Int. J. Syst. Evol. Microbiol.">
        <title>The Global Catalogue of Microorganisms (GCM) 10K type strain sequencing project: providing services to taxonomists for standard genome sequencing and annotation.</title>
        <authorList>
            <consortium name="The Broad Institute Genomics Platform"/>
            <consortium name="The Broad Institute Genome Sequencing Center for Infectious Disease"/>
            <person name="Wu L."/>
            <person name="Ma J."/>
        </authorList>
    </citation>
    <scope>NUCLEOTIDE SEQUENCE [LARGE SCALE GENOMIC DNA]</scope>
    <source>
        <strain evidence="5">JCM 30742</strain>
    </source>
</reference>
<sequence length="249" mass="26512">MSSGRTAARFSWVVVVFNPDPGKLPVHVARWLREGLAVRLPGIQVDLRPTDRAGHGREVARTAACASLGNPGAAPVLVVAVSGDGGYNDVVNGVMDVPGSNVVCMVLAGNANDHHRSVGSLPALEAIVDGPVRLMDLLRLTVTGDRMAPVVRFAHSYIGFGLTAAMARVIEHAGKGRIRELTGVARTLPRLRPFEIERADDARARFASLVLANVSRMAKYGTVSDSRDPSDGRFEVIGVPTAGRWGPWP</sequence>
<evidence type="ECO:0000313" key="4">
    <source>
        <dbReference type="EMBL" id="GAA3676333.1"/>
    </source>
</evidence>
<evidence type="ECO:0000313" key="5">
    <source>
        <dbReference type="Proteomes" id="UP001500752"/>
    </source>
</evidence>
<evidence type="ECO:0000259" key="3">
    <source>
        <dbReference type="PROSITE" id="PS50146"/>
    </source>
</evidence>
<comment type="cofactor">
    <cofactor evidence="1">
        <name>Mg(2+)</name>
        <dbReference type="ChEBI" id="CHEBI:18420"/>
    </cofactor>
</comment>
<dbReference type="Gene3D" id="3.40.50.10330">
    <property type="entry name" value="Probable inorganic polyphosphate/atp-NAD kinase, domain 1"/>
    <property type="match status" value="1"/>
</dbReference>
<accession>A0ABP7C4F2</accession>
<dbReference type="Proteomes" id="UP001500752">
    <property type="component" value="Unassembled WGS sequence"/>
</dbReference>
<comment type="caution">
    <text evidence="4">The sequence shown here is derived from an EMBL/GenBank/DDBJ whole genome shotgun (WGS) entry which is preliminary data.</text>
</comment>
<dbReference type="SUPFAM" id="SSF111331">
    <property type="entry name" value="NAD kinase/diacylglycerol kinase-like"/>
    <property type="match status" value="1"/>
</dbReference>
<proteinExistence type="inferred from homology"/>
<name>A0ABP7C4F2_9MICC</name>
<dbReference type="PANTHER" id="PTHR12358:SF106">
    <property type="entry name" value="LIPID KINASE YEGS"/>
    <property type="match status" value="1"/>
</dbReference>
<dbReference type="Pfam" id="PF00781">
    <property type="entry name" value="DAGK_cat"/>
    <property type="match status" value="1"/>
</dbReference>
<feature type="domain" description="DAGKc" evidence="3">
    <location>
        <begin position="8"/>
        <end position="144"/>
    </location>
</feature>
<evidence type="ECO:0000256" key="1">
    <source>
        <dbReference type="ARBA" id="ARBA00001946"/>
    </source>
</evidence>
<dbReference type="PANTHER" id="PTHR12358">
    <property type="entry name" value="SPHINGOSINE KINASE"/>
    <property type="match status" value="1"/>
</dbReference>
<dbReference type="EMBL" id="BAABEO010000009">
    <property type="protein sequence ID" value="GAA3676333.1"/>
    <property type="molecule type" value="Genomic_DNA"/>
</dbReference>
<gene>
    <name evidence="4" type="ORF">GCM10023081_13280</name>
</gene>
<comment type="similarity">
    <text evidence="2">Belongs to the diacylglycerol/lipid kinase family.</text>
</comment>
<dbReference type="InterPro" id="IPR017438">
    <property type="entry name" value="ATP-NAD_kinase_N"/>
</dbReference>